<dbReference type="EMBL" id="QKWH01000006">
    <property type="protein sequence ID" value="PZR52949.1"/>
    <property type="molecule type" value="Genomic_DNA"/>
</dbReference>
<name>A0A2W5WN37_9MICO</name>
<evidence type="ECO:0000256" key="6">
    <source>
        <dbReference type="SAM" id="MobiDB-lite"/>
    </source>
</evidence>
<feature type="transmembrane region" description="Helical" evidence="7">
    <location>
        <begin position="349"/>
        <end position="371"/>
    </location>
</feature>
<proteinExistence type="predicted"/>
<comment type="subcellular location">
    <subcellularLocation>
        <location evidence="1">Cell membrane</location>
        <topology evidence="1">Multi-pass membrane protein</topology>
    </subcellularLocation>
</comment>
<keyword evidence="10" id="KW-1185">Reference proteome</keyword>
<dbReference type="AlphaFoldDB" id="A0A2W5WN37"/>
<evidence type="ECO:0000313" key="9">
    <source>
        <dbReference type="EMBL" id="PZR52949.1"/>
    </source>
</evidence>
<dbReference type="InterPro" id="IPR032694">
    <property type="entry name" value="CopC/D"/>
</dbReference>
<feature type="transmembrane region" description="Helical" evidence="7">
    <location>
        <begin position="766"/>
        <end position="789"/>
    </location>
</feature>
<feature type="transmembrane region" description="Helical" evidence="7">
    <location>
        <begin position="418"/>
        <end position="437"/>
    </location>
</feature>
<feature type="transmembrane region" description="Helical" evidence="7">
    <location>
        <begin position="449"/>
        <end position="470"/>
    </location>
</feature>
<feature type="compositionally biased region" description="Basic and acidic residues" evidence="6">
    <location>
        <begin position="792"/>
        <end position="804"/>
    </location>
</feature>
<evidence type="ECO:0000256" key="4">
    <source>
        <dbReference type="ARBA" id="ARBA00022989"/>
    </source>
</evidence>
<feature type="transmembrane region" description="Helical" evidence="7">
    <location>
        <begin position="215"/>
        <end position="239"/>
    </location>
</feature>
<keyword evidence="3 7" id="KW-0812">Transmembrane</keyword>
<gene>
    <name evidence="9" type="ORF">DNL40_09865</name>
</gene>
<dbReference type="InterPro" id="IPR019108">
    <property type="entry name" value="Caa3_assmbl_CtaG-rel"/>
</dbReference>
<dbReference type="InterPro" id="IPR008457">
    <property type="entry name" value="Cu-R_CopD_dom"/>
</dbReference>
<evidence type="ECO:0000256" key="7">
    <source>
        <dbReference type="SAM" id="Phobius"/>
    </source>
</evidence>
<feature type="compositionally biased region" description="Basic residues" evidence="6">
    <location>
        <begin position="1"/>
        <end position="50"/>
    </location>
</feature>
<keyword evidence="2" id="KW-1003">Cell membrane</keyword>
<feature type="transmembrane region" description="Helical" evidence="7">
    <location>
        <begin position="713"/>
        <end position="734"/>
    </location>
</feature>
<feature type="compositionally biased region" description="Basic and acidic residues" evidence="6">
    <location>
        <begin position="828"/>
        <end position="837"/>
    </location>
</feature>
<organism evidence="9 10">
    <name type="scientific">Xylanimonas oleitrophica</name>
    <dbReference type="NCBI Taxonomy" id="2607479"/>
    <lineage>
        <taxon>Bacteria</taxon>
        <taxon>Bacillati</taxon>
        <taxon>Actinomycetota</taxon>
        <taxon>Actinomycetes</taxon>
        <taxon>Micrococcales</taxon>
        <taxon>Promicromonosporaceae</taxon>
        <taxon>Xylanimonas</taxon>
    </lineage>
</organism>
<keyword evidence="4 7" id="KW-1133">Transmembrane helix</keyword>
<accession>A0A2W5WN37</accession>
<protein>
    <submittedName>
        <fullName evidence="9">Copper resistance protein CopD</fullName>
    </submittedName>
</protein>
<dbReference type="PANTHER" id="PTHR34820:SF4">
    <property type="entry name" value="INNER MEMBRANE PROTEIN YEBZ"/>
    <property type="match status" value="1"/>
</dbReference>
<reference evidence="9 10" key="1">
    <citation type="submission" date="2018-06" db="EMBL/GenBank/DDBJ databases">
        <title>Whole genome sequencing of a novel hydrocarbon degrading bacterial strain, PW21 isolated from oil contaminated produced water sample.</title>
        <authorList>
            <person name="Nagkirti P."/>
            <person name="Shaikh A."/>
            <person name="Gowdaman V."/>
            <person name="Engineer A.E."/>
            <person name="Dagar S."/>
            <person name="Dhakephalkar P.K."/>
        </authorList>
    </citation>
    <scope>NUCLEOTIDE SEQUENCE [LARGE SCALE GENOMIC DNA]</scope>
    <source>
        <strain evidence="9 10">PW21</strain>
    </source>
</reference>
<feature type="compositionally biased region" description="Low complexity" evidence="6">
    <location>
        <begin position="805"/>
        <end position="827"/>
    </location>
</feature>
<feature type="transmembrane region" description="Helical" evidence="7">
    <location>
        <begin position="645"/>
        <end position="668"/>
    </location>
</feature>
<feature type="compositionally biased region" description="Low complexity" evidence="6">
    <location>
        <begin position="90"/>
        <end position="108"/>
    </location>
</feature>
<evidence type="ECO:0000256" key="5">
    <source>
        <dbReference type="ARBA" id="ARBA00023136"/>
    </source>
</evidence>
<evidence type="ECO:0000256" key="2">
    <source>
        <dbReference type="ARBA" id="ARBA00022475"/>
    </source>
</evidence>
<feature type="transmembrane region" description="Helical" evidence="7">
    <location>
        <begin position="251"/>
        <end position="273"/>
    </location>
</feature>
<dbReference type="Proteomes" id="UP000248783">
    <property type="component" value="Unassembled WGS sequence"/>
</dbReference>
<dbReference type="Pfam" id="PF09678">
    <property type="entry name" value="Caa3_CtaG"/>
    <property type="match status" value="1"/>
</dbReference>
<feature type="region of interest" description="Disordered" evidence="6">
    <location>
        <begin position="792"/>
        <end position="837"/>
    </location>
</feature>
<evidence type="ECO:0000256" key="1">
    <source>
        <dbReference type="ARBA" id="ARBA00004651"/>
    </source>
</evidence>
<evidence type="ECO:0000256" key="3">
    <source>
        <dbReference type="ARBA" id="ARBA00022692"/>
    </source>
</evidence>
<dbReference type="GO" id="GO:0006825">
    <property type="term" value="P:copper ion transport"/>
    <property type="evidence" value="ECO:0007669"/>
    <property type="project" value="InterPro"/>
</dbReference>
<feature type="transmembrane region" description="Helical" evidence="7">
    <location>
        <begin position="525"/>
        <end position="548"/>
    </location>
</feature>
<comment type="caution">
    <text evidence="9">The sequence shown here is derived from an EMBL/GenBank/DDBJ whole genome shotgun (WGS) entry which is preliminary data.</text>
</comment>
<feature type="compositionally biased region" description="Low complexity" evidence="6">
    <location>
        <begin position="145"/>
        <end position="158"/>
    </location>
</feature>
<keyword evidence="5 7" id="KW-0472">Membrane</keyword>
<feature type="transmembrane region" description="Helical" evidence="7">
    <location>
        <begin position="170"/>
        <end position="195"/>
    </location>
</feature>
<feature type="domain" description="Copper resistance protein D" evidence="8">
    <location>
        <begin position="411"/>
        <end position="504"/>
    </location>
</feature>
<feature type="compositionally biased region" description="Basic and acidic residues" evidence="6">
    <location>
        <begin position="52"/>
        <end position="70"/>
    </location>
</feature>
<dbReference type="GO" id="GO:0005886">
    <property type="term" value="C:plasma membrane"/>
    <property type="evidence" value="ECO:0007669"/>
    <property type="project" value="UniProtKB-SubCell"/>
</dbReference>
<feature type="transmembrane region" description="Helical" evidence="7">
    <location>
        <begin position="482"/>
        <end position="505"/>
    </location>
</feature>
<feature type="transmembrane region" description="Helical" evidence="7">
    <location>
        <begin position="680"/>
        <end position="701"/>
    </location>
</feature>
<feature type="transmembrane region" description="Helical" evidence="7">
    <location>
        <begin position="317"/>
        <end position="337"/>
    </location>
</feature>
<sequence length="837" mass="86019">MEHRDRWCRRGSRRRHRRRHQHGRHRPRRRGARPARRLGHPRARPRRGARAAHPDRGGRDARARLHGDRAPRRRHDGRAPGGALVSAADAPTRSTPGTGPTPEGAGAAPPGGGEPRPADGTGHTLADGVGPGRADGDAPDRASSAAPGPAEEGRPGPADSAPGRARRHAVALAAAVLAAVAALALAVATATGGAPGPTALDAGPLVRHGLPAAELLSRLAATVTIGALALTVAVLPPAFVAPARRTATWSAWAWAAAQTACLPLTALDVLGATAGAGRLDGVLAFTGTAPGSALVWSVVLTCVTAAVVTGPWRGRAVAGLVLALLALVPLASGGHAGAHTGGHTAASALWLHLGAVTVWAGGVLVLAGLGLSGGTLPGRAPSRARAGHSTASARGAARPGAAWTRDAVDTAVRRFSPLALWCFVVVAGSGVVVTLASVDDPADLPGTGWGRLLLAKTALFLLLGVAGWAHRRRLAARAGRAVFLRLALGEAAVMAATLGVAVALADSPPPPAPQGTPLPPLTPETAFTAWSVQPVAALAALGGAVLYVRWAWRLRRRGDSWPVARTAVWLTAMALLLWVTNGGPAAYGHTLLSVHMMQHMMLATVLPVLYVLASPVTLALRALPARADSSAGPRERLQALLGSRWARVLLHPAVATANVVVSMALFYATPLFRLSLTSEVVHLAAALHFSVAGYLFVVILVDTDPVPHRPSYPLRLAMLAPGMVFHTALGLTLVTSSRVLLAPSVLAAVEPAWLADRLTDQQAAGALVWALGEVPALALALVIASRWAAADERDERRAERRAARAAEALGPPEPAGAARTAGTTTPDGPRRDRPASS</sequence>
<feature type="transmembrane region" description="Helical" evidence="7">
    <location>
        <begin position="560"/>
        <end position="580"/>
    </location>
</feature>
<feature type="region of interest" description="Disordered" evidence="6">
    <location>
        <begin position="1"/>
        <end position="165"/>
    </location>
</feature>
<dbReference type="PANTHER" id="PTHR34820">
    <property type="entry name" value="INNER MEMBRANE PROTEIN YEBZ"/>
    <property type="match status" value="1"/>
</dbReference>
<evidence type="ECO:0000259" key="8">
    <source>
        <dbReference type="Pfam" id="PF05425"/>
    </source>
</evidence>
<dbReference type="Pfam" id="PF05425">
    <property type="entry name" value="CopD"/>
    <property type="match status" value="1"/>
</dbReference>
<feature type="transmembrane region" description="Helical" evidence="7">
    <location>
        <begin position="293"/>
        <end position="310"/>
    </location>
</feature>
<feature type="transmembrane region" description="Helical" evidence="7">
    <location>
        <begin position="600"/>
        <end position="624"/>
    </location>
</feature>
<evidence type="ECO:0000313" key="10">
    <source>
        <dbReference type="Proteomes" id="UP000248783"/>
    </source>
</evidence>